<sequence>RCWRVLMLFLVLEVCLILPEIIMIITRRQKGFEDVFGHGFPTKLSSAGLVYKTADGTWDSFLLLCDNKSDWLTFSCKGCSKIFDVPTMRGSNLKSMTLSIVYYSSSKNITSEGCQVSLLYDEPLDKEMECCHVVDRENVIVFGNDGNDVSGSGGDNEVINQFREETVNHMQITM</sequence>
<reference evidence="2 3" key="2">
    <citation type="journal article" date="2017" name="Front. Plant Sci.">
        <title>Gene Classification and Mining of Molecular Markers Useful in Red Clover (Trifolium pratense) Breeding.</title>
        <authorList>
            <person name="Istvanek J."/>
            <person name="Dluhosova J."/>
            <person name="Dluhos P."/>
            <person name="Patkova L."/>
            <person name="Nedelnik J."/>
            <person name="Repkova J."/>
        </authorList>
    </citation>
    <scope>NUCLEOTIDE SEQUENCE [LARGE SCALE GENOMIC DNA]</scope>
    <source>
        <strain evidence="3">cv. Tatra</strain>
        <tissue evidence="2">Young leaves</tissue>
    </source>
</reference>
<keyword evidence="1" id="KW-1133">Transmembrane helix</keyword>
<name>A0A2K3MBF3_TRIPR</name>
<dbReference type="AlphaFoldDB" id="A0A2K3MBF3"/>
<dbReference type="Proteomes" id="UP000236291">
    <property type="component" value="Unassembled WGS sequence"/>
</dbReference>
<evidence type="ECO:0000313" key="3">
    <source>
        <dbReference type="Proteomes" id="UP000236291"/>
    </source>
</evidence>
<gene>
    <name evidence="2" type="ORF">L195_g044216</name>
</gene>
<feature type="non-terminal residue" evidence="2">
    <location>
        <position position="1"/>
    </location>
</feature>
<evidence type="ECO:0000313" key="2">
    <source>
        <dbReference type="EMBL" id="PNX88115.1"/>
    </source>
</evidence>
<protein>
    <submittedName>
        <fullName evidence="2">Putative TIR-NBS-LRR resistance protein</fullName>
    </submittedName>
</protein>
<organism evidence="2 3">
    <name type="scientific">Trifolium pratense</name>
    <name type="common">Red clover</name>
    <dbReference type="NCBI Taxonomy" id="57577"/>
    <lineage>
        <taxon>Eukaryota</taxon>
        <taxon>Viridiplantae</taxon>
        <taxon>Streptophyta</taxon>
        <taxon>Embryophyta</taxon>
        <taxon>Tracheophyta</taxon>
        <taxon>Spermatophyta</taxon>
        <taxon>Magnoliopsida</taxon>
        <taxon>eudicotyledons</taxon>
        <taxon>Gunneridae</taxon>
        <taxon>Pentapetalae</taxon>
        <taxon>rosids</taxon>
        <taxon>fabids</taxon>
        <taxon>Fabales</taxon>
        <taxon>Fabaceae</taxon>
        <taxon>Papilionoideae</taxon>
        <taxon>50 kb inversion clade</taxon>
        <taxon>NPAAA clade</taxon>
        <taxon>Hologalegina</taxon>
        <taxon>IRL clade</taxon>
        <taxon>Trifolieae</taxon>
        <taxon>Trifolium</taxon>
    </lineage>
</organism>
<keyword evidence="1" id="KW-0472">Membrane</keyword>
<keyword evidence="1" id="KW-0812">Transmembrane</keyword>
<dbReference type="ExpressionAtlas" id="A0A2K3MBF3">
    <property type="expression patterns" value="baseline"/>
</dbReference>
<feature type="transmembrane region" description="Helical" evidence="1">
    <location>
        <begin position="6"/>
        <end position="25"/>
    </location>
</feature>
<evidence type="ECO:0000256" key="1">
    <source>
        <dbReference type="SAM" id="Phobius"/>
    </source>
</evidence>
<proteinExistence type="predicted"/>
<reference evidence="2 3" key="1">
    <citation type="journal article" date="2014" name="Am. J. Bot.">
        <title>Genome assembly and annotation for red clover (Trifolium pratense; Fabaceae).</title>
        <authorList>
            <person name="Istvanek J."/>
            <person name="Jaros M."/>
            <person name="Krenek A."/>
            <person name="Repkova J."/>
        </authorList>
    </citation>
    <scope>NUCLEOTIDE SEQUENCE [LARGE SCALE GENOMIC DNA]</scope>
    <source>
        <strain evidence="3">cv. Tatra</strain>
        <tissue evidence="2">Young leaves</tissue>
    </source>
</reference>
<comment type="caution">
    <text evidence="2">The sequence shown here is derived from an EMBL/GenBank/DDBJ whole genome shotgun (WGS) entry which is preliminary data.</text>
</comment>
<dbReference type="EMBL" id="ASHM01055654">
    <property type="protein sequence ID" value="PNX88115.1"/>
    <property type="molecule type" value="Genomic_DNA"/>
</dbReference>
<accession>A0A2K3MBF3</accession>